<dbReference type="InterPro" id="IPR003509">
    <property type="entry name" value="UPF0102_YraN-like"/>
</dbReference>
<gene>
    <name evidence="3" type="ORF">ICHIAU1_02310</name>
</gene>
<dbReference type="InterPro" id="IPR011335">
    <property type="entry name" value="Restrct_endonuc-II-like"/>
</dbReference>
<protein>
    <recommendedName>
        <fullName evidence="2">UPF0102 protein ICHIAU1_02310</fullName>
    </recommendedName>
</protein>
<evidence type="ECO:0000256" key="2">
    <source>
        <dbReference type="HAMAP-Rule" id="MF_00048"/>
    </source>
</evidence>
<evidence type="ECO:0000313" key="4">
    <source>
        <dbReference type="Proteomes" id="UP000463961"/>
    </source>
</evidence>
<dbReference type="OrthoDB" id="9794876at2"/>
<proteinExistence type="inferred from homology"/>
<dbReference type="InterPro" id="IPR011856">
    <property type="entry name" value="tRNA_endonuc-like_dom_sf"/>
</dbReference>
<dbReference type="RefSeq" id="WP_162049097.1">
    <property type="nucleotide sequence ID" value="NZ_AP022345.1"/>
</dbReference>
<dbReference type="NCBIfam" id="NF009150">
    <property type="entry name" value="PRK12497.1-3"/>
    <property type="match status" value="1"/>
</dbReference>
<dbReference type="SUPFAM" id="SSF52980">
    <property type="entry name" value="Restriction endonuclease-like"/>
    <property type="match status" value="1"/>
</dbReference>
<dbReference type="Pfam" id="PF02021">
    <property type="entry name" value="UPF0102"/>
    <property type="match status" value="1"/>
</dbReference>
<evidence type="ECO:0000256" key="1">
    <source>
        <dbReference type="ARBA" id="ARBA00006738"/>
    </source>
</evidence>
<dbReference type="PANTHER" id="PTHR34039">
    <property type="entry name" value="UPF0102 PROTEIN YRAN"/>
    <property type="match status" value="1"/>
</dbReference>
<name>A0A7R6R8H2_9RHOO</name>
<dbReference type="Proteomes" id="UP000463961">
    <property type="component" value="Chromosome"/>
</dbReference>
<dbReference type="AlphaFoldDB" id="A0A7R6R8H2"/>
<dbReference type="EMBL" id="AP022345">
    <property type="protein sequence ID" value="BBU67948.1"/>
    <property type="molecule type" value="Genomic_DNA"/>
</dbReference>
<dbReference type="GO" id="GO:0003676">
    <property type="term" value="F:nucleic acid binding"/>
    <property type="evidence" value="ECO:0007669"/>
    <property type="project" value="InterPro"/>
</dbReference>
<evidence type="ECO:0000313" key="3">
    <source>
        <dbReference type="EMBL" id="BBU67948.1"/>
    </source>
</evidence>
<dbReference type="NCBIfam" id="TIGR00252">
    <property type="entry name" value="YraN family protein"/>
    <property type="match status" value="1"/>
</dbReference>
<dbReference type="PANTHER" id="PTHR34039:SF1">
    <property type="entry name" value="UPF0102 PROTEIN YRAN"/>
    <property type="match status" value="1"/>
</dbReference>
<dbReference type="HAMAP" id="MF_00048">
    <property type="entry name" value="UPF0102"/>
    <property type="match status" value="1"/>
</dbReference>
<dbReference type="CDD" id="cd20736">
    <property type="entry name" value="PoNe_Nuclease"/>
    <property type="match status" value="1"/>
</dbReference>
<keyword evidence="4" id="KW-1185">Reference proteome</keyword>
<comment type="similarity">
    <text evidence="1 2">Belongs to the UPF0102 family.</text>
</comment>
<accession>A0A7R6R8H2</accession>
<sequence length="127" mass="14236">MPHQDTTLTPKQVAGNAAEDLASAHLERAGLRILTRNYRVRGGEIDCIALDGKTLVFVEVRLRRNTRFGGAAASIDGRKQQRIIHAARCFLLRYPRQADSPCRFDCILLDSLSADQLEWIKNAFQAD</sequence>
<reference evidence="4" key="1">
    <citation type="submission" date="2020-01" db="EMBL/GenBank/DDBJ databases">
        <title>Phosphoaccumulans saitamaens gen. nov., sp. nov., a polyphosphate accumulating bacterium isolated from surface river water.</title>
        <authorList>
            <person name="Watanabe K."/>
            <person name="Suda W."/>
        </authorList>
    </citation>
    <scope>NUCLEOTIDE SEQUENCE [LARGE SCALE GENOMIC DNA]</scope>
    <source>
        <strain evidence="4">ICHIAU1</strain>
    </source>
</reference>
<organism evidence="3 4">
    <name type="scientific">Fluviibacter phosphoraccumulans</name>
    <dbReference type="NCBI Taxonomy" id="1751046"/>
    <lineage>
        <taxon>Bacteria</taxon>
        <taxon>Pseudomonadati</taxon>
        <taxon>Pseudomonadota</taxon>
        <taxon>Betaproteobacteria</taxon>
        <taxon>Rhodocyclales</taxon>
        <taxon>Fluviibacteraceae</taxon>
        <taxon>Fluviibacter</taxon>
    </lineage>
</organism>
<dbReference type="Gene3D" id="3.40.1350.10">
    <property type="match status" value="1"/>
</dbReference>